<evidence type="ECO:0000313" key="5">
    <source>
        <dbReference type="Proteomes" id="UP001201262"/>
    </source>
</evidence>
<evidence type="ECO:0000259" key="2">
    <source>
        <dbReference type="Pfam" id="PF10383"/>
    </source>
</evidence>
<feature type="compositionally biased region" description="Acidic residues" evidence="1">
    <location>
        <begin position="635"/>
        <end position="646"/>
    </location>
</feature>
<dbReference type="GO" id="GO:0031934">
    <property type="term" value="C:mating-type region heterochromatin"/>
    <property type="evidence" value="ECO:0007669"/>
    <property type="project" value="TreeGrafter"/>
</dbReference>
<dbReference type="InterPro" id="IPR031915">
    <property type="entry name" value="Clr2_N"/>
</dbReference>
<reference evidence="4" key="1">
    <citation type="submission" date="2021-12" db="EMBL/GenBank/DDBJ databases">
        <title>Convergent genome expansion in fungi linked to evolution of root-endophyte symbiosis.</title>
        <authorList>
            <consortium name="DOE Joint Genome Institute"/>
            <person name="Ke Y.-H."/>
            <person name="Bonito G."/>
            <person name="Liao H.-L."/>
            <person name="Looney B."/>
            <person name="Rojas-Flechas A."/>
            <person name="Nash J."/>
            <person name="Hameed K."/>
            <person name="Schadt C."/>
            <person name="Martin F."/>
            <person name="Crous P.W."/>
            <person name="Miettinen O."/>
            <person name="Magnuson J.K."/>
            <person name="Labbe J."/>
            <person name="Jacobson D."/>
            <person name="Doktycz M.J."/>
            <person name="Veneault-Fourrey C."/>
            <person name="Kuo A."/>
            <person name="Mondo S."/>
            <person name="Calhoun S."/>
            <person name="Riley R."/>
            <person name="Ohm R."/>
            <person name="LaButti K."/>
            <person name="Andreopoulos B."/>
            <person name="Pangilinan J."/>
            <person name="Nolan M."/>
            <person name="Tritt A."/>
            <person name="Clum A."/>
            <person name="Lipzen A."/>
            <person name="Daum C."/>
            <person name="Barry K."/>
            <person name="Grigoriev I.V."/>
            <person name="Vilgalys R."/>
        </authorList>
    </citation>
    <scope>NUCLEOTIDE SEQUENCE</scope>
    <source>
        <strain evidence="4">PMI_201</strain>
    </source>
</reference>
<dbReference type="InterPro" id="IPR018839">
    <property type="entry name" value="Tscrpt-silencing_Clr2_C"/>
</dbReference>
<feature type="region of interest" description="Disordered" evidence="1">
    <location>
        <begin position="686"/>
        <end position="706"/>
    </location>
</feature>
<name>A0AAD4KWL4_9EURO</name>
<evidence type="ECO:0000313" key="4">
    <source>
        <dbReference type="EMBL" id="KAH8700562.1"/>
    </source>
</evidence>
<organism evidence="4 5">
    <name type="scientific">Talaromyces proteolyticus</name>
    <dbReference type="NCBI Taxonomy" id="1131652"/>
    <lineage>
        <taxon>Eukaryota</taxon>
        <taxon>Fungi</taxon>
        <taxon>Dikarya</taxon>
        <taxon>Ascomycota</taxon>
        <taxon>Pezizomycotina</taxon>
        <taxon>Eurotiomycetes</taxon>
        <taxon>Eurotiomycetidae</taxon>
        <taxon>Eurotiales</taxon>
        <taxon>Trichocomaceae</taxon>
        <taxon>Talaromyces</taxon>
        <taxon>Talaromyces sect. Bacilispori</taxon>
    </lineage>
</organism>
<evidence type="ECO:0000256" key="1">
    <source>
        <dbReference type="SAM" id="MobiDB-lite"/>
    </source>
</evidence>
<dbReference type="Pfam" id="PF10383">
    <property type="entry name" value="Clr2"/>
    <property type="match status" value="1"/>
</dbReference>
<feature type="region of interest" description="Disordered" evidence="1">
    <location>
        <begin position="132"/>
        <end position="163"/>
    </location>
</feature>
<comment type="caution">
    <text evidence="4">The sequence shown here is derived from an EMBL/GenBank/DDBJ whole genome shotgun (WGS) entry which is preliminary data.</text>
</comment>
<dbReference type="AlphaFoldDB" id="A0AAD4KWL4"/>
<dbReference type="RefSeq" id="XP_046074268.1">
    <property type="nucleotide sequence ID" value="XM_046210953.1"/>
</dbReference>
<keyword evidence="5" id="KW-1185">Reference proteome</keyword>
<gene>
    <name evidence="4" type="ORF">BGW36DRAFT_293004</name>
</gene>
<dbReference type="GO" id="GO:0030466">
    <property type="term" value="P:silent mating-type cassette heterochromatin formation"/>
    <property type="evidence" value="ECO:0007669"/>
    <property type="project" value="TreeGrafter"/>
</dbReference>
<accession>A0AAD4KWL4</accession>
<dbReference type="PANTHER" id="PTHR38046:SF1">
    <property type="entry name" value="CRYPTIC LOCI REGULATOR 2"/>
    <property type="match status" value="1"/>
</dbReference>
<dbReference type="GO" id="GO:0070824">
    <property type="term" value="C:SHREC complex"/>
    <property type="evidence" value="ECO:0007669"/>
    <property type="project" value="InterPro"/>
</dbReference>
<dbReference type="GO" id="GO:0033553">
    <property type="term" value="C:rDNA heterochromatin"/>
    <property type="evidence" value="ECO:0007669"/>
    <property type="project" value="TreeGrafter"/>
</dbReference>
<dbReference type="EMBL" id="JAJTJA010000004">
    <property type="protein sequence ID" value="KAH8700562.1"/>
    <property type="molecule type" value="Genomic_DNA"/>
</dbReference>
<proteinExistence type="predicted"/>
<feature type="domain" description="Cryptic loci regulator 2 C-terminal" evidence="2">
    <location>
        <begin position="367"/>
        <end position="500"/>
    </location>
</feature>
<protein>
    <submittedName>
        <fullName evidence="4">Transcription-silencing protein Clr2-domain-containing protein</fullName>
    </submittedName>
</protein>
<sequence>MASSEYDTVEVVSLPPKHFGDGSKNAWPKEHYWEVVSDVLYRQKLATMWIQKTGKLVKGKQYVLDRMPDDYALLQRPGFTDPTARAKFLYGHPSGGYYNSPNQFFTHFNWLMSGGLDSCPCECCKKLKQPGTRLTPGLTQSSRGRPLKVPKTGPPTSPMDSEGIPDVFREAIIRLKQVGEMDESIREPQSMDWRAENKLLREQIVRLGLQSSYIPRVGEVVLWIPQMGGELRYDDESGTHRIYSTKDSRFKNIPEWRAGIIGETPDKDPVVLEDLIESTPKQWAVNYSGFRVETFPDPNSDEKSALLQYKYVHIHAIRSFYSWPIYLKGVPQESWHPSIKHAMTIMSSLSLIDRYHFKGKWPNASVYCRGMFIGPEMIIVGDAVRLKPKGARLDRDLPNVTDVMVIDRIEFKLISCIDDQQSSLLAEKHALRVRGKVYSVSPTKAYRKPNEYAPLPLSRQQVINAFQQAGMTEYGPWYQTHKFGTSVEVSQDMIIGRCFEPPAMELLFGNLFLGFDLYGMLASRDWSRRSDNRMLEGQDWFWADYRTQALAIDTLNGEDVGRYSDARDCKMWKGVLNIIDGNASQHDYEIAKLPRTAGRPSIKAKSRFSKVQKMSSLVSSGLHMDTSANVSSTDDSGEGSSDEDGDQTMAIHHATYTYDRTNEGDEIEDRDINDHARRASFPIHLPIRGTSESPRTGQLKRPRIVL</sequence>
<feature type="region of interest" description="Disordered" evidence="1">
    <location>
        <begin position="622"/>
        <end position="647"/>
    </location>
</feature>
<dbReference type="GeneID" id="70241240"/>
<dbReference type="InterPro" id="IPR038986">
    <property type="entry name" value="Clr2"/>
</dbReference>
<dbReference type="Pfam" id="PF16761">
    <property type="entry name" value="Clr2_transil"/>
    <property type="match status" value="1"/>
</dbReference>
<feature type="domain" description="Cryptic loci regulator 2 N-terminal" evidence="3">
    <location>
        <begin position="62"/>
        <end position="124"/>
    </location>
</feature>
<dbReference type="Proteomes" id="UP001201262">
    <property type="component" value="Unassembled WGS sequence"/>
</dbReference>
<evidence type="ECO:0000259" key="3">
    <source>
        <dbReference type="Pfam" id="PF16761"/>
    </source>
</evidence>
<dbReference type="PANTHER" id="PTHR38046">
    <property type="entry name" value="CRYPTIC LOCI REGULATOR 2"/>
    <property type="match status" value="1"/>
</dbReference>